<dbReference type="GO" id="GO:0005829">
    <property type="term" value="C:cytosol"/>
    <property type="evidence" value="ECO:0007669"/>
    <property type="project" value="TreeGrafter"/>
</dbReference>
<dbReference type="Pfam" id="PF03466">
    <property type="entry name" value="LysR_substrate"/>
    <property type="match status" value="1"/>
</dbReference>
<dbReference type="RefSeq" id="WP_067536140.1">
    <property type="nucleotide sequence ID" value="NZ_AP025567.1"/>
</dbReference>
<evidence type="ECO:0000259" key="5">
    <source>
        <dbReference type="PROSITE" id="PS50931"/>
    </source>
</evidence>
<dbReference type="Proteomes" id="UP000284841">
    <property type="component" value="Unassembled WGS sequence"/>
</dbReference>
<dbReference type="InterPro" id="IPR000847">
    <property type="entry name" value="LysR_HTH_N"/>
</dbReference>
<comment type="caution">
    <text evidence="6">The sequence shown here is derived from an EMBL/GenBank/DDBJ whole genome shotgun (WGS) entry which is preliminary data.</text>
</comment>
<dbReference type="FunFam" id="1.10.10.10:FF:000001">
    <property type="entry name" value="LysR family transcriptional regulator"/>
    <property type="match status" value="1"/>
</dbReference>
<dbReference type="PRINTS" id="PR00039">
    <property type="entry name" value="HTHLYSR"/>
</dbReference>
<keyword evidence="2" id="KW-0805">Transcription regulation</keyword>
<evidence type="ECO:0000313" key="7">
    <source>
        <dbReference type="Proteomes" id="UP000284841"/>
    </source>
</evidence>
<dbReference type="AlphaFoldDB" id="A0A415DZC7"/>
<dbReference type="Gene3D" id="3.40.190.10">
    <property type="entry name" value="Periplasmic binding protein-like II"/>
    <property type="match status" value="2"/>
</dbReference>
<dbReference type="PROSITE" id="PS50931">
    <property type="entry name" value="HTH_LYSR"/>
    <property type="match status" value="1"/>
</dbReference>
<name>A0A415DZC7_9FIRM</name>
<evidence type="ECO:0000256" key="1">
    <source>
        <dbReference type="ARBA" id="ARBA00009437"/>
    </source>
</evidence>
<dbReference type="GO" id="GO:0003700">
    <property type="term" value="F:DNA-binding transcription factor activity"/>
    <property type="evidence" value="ECO:0007669"/>
    <property type="project" value="InterPro"/>
</dbReference>
<dbReference type="SUPFAM" id="SSF46785">
    <property type="entry name" value="Winged helix' DNA-binding domain"/>
    <property type="match status" value="1"/>
</dbReference>
<dbReference type="GeneID" id="83003945"/>
<dbReference type="InterPro" id="IPR036388">
    <property type="entry name" value="WH-like_DNA-bd_sf"/>
</dbReference>
<sequence length="296" mass="33665">MTLYPWYVFITVAEQKSFVKAARILNVTQSAVSHTIAKLEAEYGYFLFVRNRNNVELTTNGKLMMPYVRNLLACMESLDQEIANLGNISKGQVKVAAFNSATLSWIPEILKEFQKEYPGIRVIVRQAGDKNIQRMIQAGEVDLAFVSKDMIDSNTLFFPLHKTPLVCLTPKEYTPINGKSITAEDLRGKPLILQSEGYDTEMIKFLRQNKLPVKADFRIEVDATCHAYVEKGFGFCIAPLMTFHCNPRDVSVWPIEPAYMRIIGLVTVFPDFISPAASLFRDRIIRYMSESQLMNV</sequence>
<keyword evidence="3" id="KW-0238">DNA-binding</keyword>
<dbReference type="CDD" id="cd05466">
    <property type="entry name" value="PBP2_LTTR_substrate"/>
    <property type="match status" value="1"/>
</dbReference>
<dbReference type="InterPro" id="IPR036390">
    <property type="entry name" value="WH_DNA-bd_sf"/>
</dbReference>
<accession>A0A415DZC7</accession>
<comment type="similarity">
    <text evidence="1">Belongs to the LysR transcriptional regulatory family.</text>
</comment>
<evidence type="ECO:0000256" key="4">
    <source>
        <dbReference type="ARBA" id="ARBA00023163"/>
    </source>
</evidence>
<dbReference type="SUPFAM" id="SSF53850">
    <property type="entry name" value="Periplasmic binding protein-like II"/>
    <property type="match status" value="1"/>
</dbReference>
<dbReference type="OrthoDB" id="63123at2"/>
<dbReference type="Gene3D" id="1.10.10.10">
    <property type="entry name" value="Winged helix-like DNA-binding domain superfamily/Winged helix DNA-binding domain"/>
    <property type="match status" value="1"/>
</dbReference>
<reference evidence="6 7" key="1">
    <citation type="submission" date="2018-08" db="EMBL/GenBank/DDBJ databases">
        <title>A genome reference for cultivated species of the human gut microbiota.</title>
        <authorList>
            <person name="Zou Y."/>
            <person name="Xue W."/>
            <person name="Luo G."/>
        </authorList>
    </citation>
    <scope>NUCLEOTIDE SEQUENCE [LARGE SCALE GENOMIC DNA]</scope>
    <source>
        <strain evidence="6 7">AM07-24</strain>
    </source>
</reference>
<dbReference type="Pfam" id="PF00126">
    <property type="entry name" value="HTH_1"/>
    <property type="match status" value="1"/>
</dbReference>
<organism evidence="6 7">
    <name type="scientific">Emergencia timonensis</name>
    <dbReference type="NCBI Taxonomy" id="1776384"/>
    <lineage>
        <taxon>Bacteria</taxon>
        <taxon>Bacillati</taxon>
        <taxon>Bacillota</taxon>
        <taxon>Clostridia</taxon>
        <taxon>Peptostreptococcales</taxon>
        <taxon>Anaerovoracaceae</taxon>
        <taxon>Emergencia</taxon>
    </lineage>
</organism>
<dbReference type="GO" id="GO:0003677">
    <property type="term" value="F:DNA binding"/>
    <property type="evidence" value="ECO:0007669"/>
    <property type="project" value="UniProtKB-KW"/>
</dbReference>
<dbReference type="STRING" id="1776384.GCA_900086585_01568"/>
<evidence type="ECO:0000256" key="3">
    <source>
        <dbReference type="ARBA" id="ARBA00023125"/>
    </source>
</evidence>
<keyword evidence="7" id="KW-1185">Reference proteome</keyword>
<dbReference type="InterPro" id="IPR005119">
    <property type="entry name" value="LysR_subst-bd"/>
</dbReference>
<feature type="domain" description="HTH lysR-type" evidence="5">
    <location>
        <begin position="1"/>
        <end position="58"/>
    </location>
</feature>
<protein>
    <submittedName>
        <fullName evidence="6">LysR family transcriptional regulator</fullName>
    </submittedName>
</protein>
<evidence type="ECO:0000313" key="6">
    <source>
        <dbReference type="EMBL" id="RHJ86172.1"/>
    </source>
</evidence>
<evidence type="ECO:0000256" key="2">
    <source>
        <dbReference type="ARBA" id="ARBA00023015"/>
    </source>
</evidence>
<dbReference type="EMBL" id="QRMS01000004">
    <property type="protein sequence ID" value="RHJ86172.1"/>
    <property type="molecule type" value="Genomic_DNA"/>
</dbReference>
<keyword evidence="4" id="KW-0804">Transcription</keyword>
<dbReference type="PANTHER" id="PTHR30419:SF28">
    <property type="entry name" value="HTH-TYPE TRANSCRIPTIONAL REGULATOR BSDA"/>
    <property type="match status" value="1"/>
</dbReference>
<proteinExistence type="inferred from homology"/>
<dbReference type="InterPro" id="IPR050950">
    <property type="entry name" value="HTH-type_LysR_regulators"/>
</dbReference>
<gene>
    <name evidence="6" type="ORF">DW099_15165</name>
</gene>
<dbReference type="PANTHER" id="PTHR30419">
    <property type="entry name" value="HTH-TYPE TRANSCRIPTIONAL REGULATOR YBHD"/>
    <property type="match status" value="1"/>
</dbReference>